<evidence type="ECO:0000256" key="4">
    <source>
        <dbReference type="ARBA" id="ARBA00022862"/>
    </source>
</evidence>
<comment type="similarity">
    <text evidence="1">Belongs to the peroxiredoxin family. AhpC/Prx1 subfamily.</text>
</comment>
<reference evidence="13 14" key="1">
    <citation type="submission" date="2009-08" db="EMBL/GenBank/DDBJ databases">
        <title>The Genome Sequence of Spizellomyces punctatus strain DAOM BR117.</title>
        <authorList>
            <consortium name="The Broad Institute Genome Sequencing Platform"/>
            <person name="Russ C."/>
            <person name="Cuomo C."/>
            <person name="Shea T."/>
            <person name="Young S.K."/>
            <person name="Zeng Q."/>
            <person name="Koehrsen M."/>
            <person name="Haas B."/>
            <person name="Borodovsky M."/>
            <person name="Guigo R."/>
            <person name="Alvarado L."/>
            <person name="Berlin A."/>
            <person name="Bochicchio J."/>
            <person name="Borenstein D."/>
            <person name="Chapman S."/>
            <person name="Chen Z."/>
            <person name="Engels R."/>
            <person name="Freedman E."/>
            <person name="Gellesch M."/>
            <person name="Goldberg J."/>
            <person name="Griggs A."/>
            <person name="Gujja S."/>
            <person name="Heiman D."/>
            <person name="Hepburn T."/>
            <person name="Howarth C."/>
            <person name="Jen D."/>
            <person name="Larson L."/>
            <person name="Lewis B."/>
            <person name="Mehta T."/>
            <person name="Park D."/>
            <person name="Pearson M."/>
            <person name="Roberts A."/>
            <person name="Saif S."/>
            <person name="Shenoy N."/>
            <person name="Sisk P."/>
            <person name="Stolte C."/>
            <person name="Sykes S."/>
            <person name="Thomson T."/>
            <person name="Walk T."/>
            <person name="White J."/>
            <person name="Yandava C."/>
            <person name="Burger G."/>
            <person name="Gray M.W."/>
            <person name="Holland P.W.H."/>
            <person name="King N."/>
            <person name="Lang F.B.F."/>
            <person name="Roger A.J."/>
            <person name="Ruiz-Trillo I."/>
            <person name="Lander E."/>
            <person name="Nusbaum C."/>
        </authorList>
    </citation>
    <scope>NUCLEOTIDE SEQUENCE [LARGE SCALE GENOMIC DNA]</scope>
    <source>
        <strain evidence="13 14">DAOM BR117</strain>
    </source>
</reference>
<keyword evidence="5 9" id="KW-0560">Oxidoreductase</keyword>
<evidence type="ECO:0000256" key="11">
    <source>
        <dbReference type="SAM" id="MobiDB-lite"/>
    </source>
</evidence>
<evidence type="ECO:0000256" key="8">
    <source>
        <dbReference type="ARBA" id="ARBA00049091"/>
    </source>
</evidence>
<dbReference type="AlphaFoldDB" id="A0A0L0HKV0"/>
<dbReference type="PROSITE" id="PS51352">
    <property type="entry name" value="THIOREDOXIN_2"/>
    <property type="match status" value="1"/>
</dbReference>
<evidence type="ECO:0000313" key="14">
    <source>
        <dbReference type="Proteomes" id="UP000053201"/>
    </source>
</evidence>
<evidence type="ECO:0000313" key="13">
    <source>
        <dbReference type="EMBL" id="KND01525.1"/>
    </source>
</evidence>
<keyword evidence="6" id="KW-1015">Disulfide bond</keyword>
<feature type="active site" description="Cysteine sulfenic acid (-SOH) intermediate; for peroxidase activity" evidence="10">
    <location>
        <position position="48"/>
    </location>
</feature>
<dbReference type="InterPro" id="IPR000866">
    <property type="entry name" value="AhpC/TSA"/>
</dbReference>
<dbReference type="CDD" id="cd03015">
    <property type="entry name" value="PRX_Typ2cys"/>
    <property type="match status" value="1"/>
</dbReference>
<dbReference type="EMBL" id="KQ257454">
    <property type="protein sequence ID" value="KND01525.1"/>
    <property type="molecule type" value="Genomic_DNA"/>
</dbReference>
<evidence type="ECO:0000256" key="5">
    <source>
        <dbReference type="ARBA" id="ARBA00023002"/>
    </source>
</evidence>
<accession>A0A0L0HKV0</accession>
<sequence>MAPIVGKKAPAFKGVAVSNGEFKDISLDQFKGKYVVLFFYPMDFTFVCPTEIIAFSDRVEEFRKLNAEVIAASTDTKFSHLAWTQQSRKEGGLGQMNIPILADPTKKIATDYGVLIEEGEDAGVALRGTFIIDPEQNLRIAHINDLPIGRNVSEYVRLIEALRFNAEHGEVCPAQWTPGGKTIKPDPKASKEYFGKV</sequence>
<dbReference type="InterPro" id="IPR050217">
    <property type="entry name" value="Peroxiredoxin"/>
</dbReference>
<dbReference type="OrthoDB" id="185659at2759"/>
<dbReference type="Proteomes" id="UP000053201">
    <property type="component" value="Unassembled WGS sequence"/>
</dbReference>
<dbReference type="EC" id="1.11.1.24" evidence="2"/>
<name>A0A0L0HKV0_SPIPD</name>
<dbReference type="GO" id="GO:0045454">
    <property type="term" value="P:cell redox homeostasis"/>
    <property type="evidence" value="ECO:0007669"/>
    <property type="project" value="TreeGrafter"/>
</dbReference>
<feature type="domain" description="Thioredoxin" evidence="12">
    <location>
        <begin position="3"/>
        <end position="164"/>
    </location>
</feature>
<dbReference type="GO" id="GO:0005829">
    <property type="term" value="C:cytosol"/>
    <property type="evidence" value="ECO:0007669"/>
    <property type="project" value="TreeGrafter"/>
</dbReference>
<keyword evidence="4 9" id="KW-0049">Antioxidant</keyword>
<dbReference type="VEuPathDB" id="FungiDB:SPPG_03324"/>
<dbReference type="GO" id="GO:0006979">
    <property type="term" value="P:response to oxidative stress"/>
    <property type="evidence" value="ECO:0007669"/>
    <property type="project" value="TreeGrafter"/>
</dbReference>
<dbReference type="OMA" id="NNFGVMR"/>
<dbReference type="SUPFAM" id="SSF52833">
    <property type="entry name" value="Thioredoxin-like"/>
    <property type="match status" value="1"/>
</dbReference>
<evidence type="ECO:0000256" key="1">
    <source>
        <dbReference type="ARBA" id="ARBA00009796"/>
    </source>
</evidence>
<gene>
    <name evidence="13" type="ORF">SPPG_03324</name>
</gene>
<keyword evidence="3 9" id="KW-0575">Peroxidase</keyword>
<evidence type="ECO:0000256" key="6">
    <source>
        <dbReference type="ARBA" id="ARBA00023157"/>
    </source>
</evidence>
<keyword evidence="14" id="KW-1185">Reference proteome</keyword>
<dbReference type="Pfam" id="PF10417">
    <property type="entry name" value="1-cysPrx_C"/>
    <property type="match status" value="1"/>
</dbReference>
<dbReference type="eggNOG" id="KOG0852">
    <property type="taxonomic scope" value="Eukaryota"/>
</dbReference>
<organism evidence="13 14">
    <name type="scientific">Spizellomyces punctatus (strain DAOM BR117)</name>
    <dbReference type="NCBI Taxonomy" id="645134"/>
    <lineage>
        <taxon>Eukaryota</taxon>
        <taxon>Fungi</taxon>
        <taxon>Fungi incertae sedis</taxon>
        <taxon>Chytridiomycota</taxon>
        <taxon>Chytridiomycota incertae sedis</taxon>
        <taxon>Chytridiomycetes</taxon>
        <taxon>Spizellomycetales</taxon>
        <taxon>Spizellomycetaceae</taxon>
        <taxon>Spizellomyces</taxon>
    </lineage>
</organism>
<dbReference type="InterPro" id="IPR019479">
    <property type="entry name" value="Peroxiredoxin_C"/>
</dbReference>
<evidence type="ECO:0000256" key="3">
    <source>
        <dbReference type="ARBA" id="ARBA00022559"/>
    </source>
</evidence>
<dbReference type="Pfam" id="PF00578">
    <property type="entry name" value="AhpC-TSA"/>
    <property type="match status" value="1"/>
</dbReference>
<dbReference type="RefSeq" id="XP_016609564.1">
    <property type="nucleotide sequence ID" value="XM_016751598.1"/>
</dbReference>
<evidence type="ECO:0000256" key="10">
    <source>
        <dbReference type="PIRSR" id="PIRSR000239-1"/>
    </source>
</evidence>
<comment type="catalytic activity">
    <reaction evidence="8">
        <text>a hydroperoxide + [thioredoxin]-dithiol = an alcohol + [thioredoxin]-disulfide + H2O</text>
        <dbReference type="Rhea" id="RHEA:62620"/>
        <dbReference type="Rhea" id="RHEA-COMP:10698"/>
        <dbReference type="Rhea" id="RHEA-COMP:10700"/>
        <dbReference type="ChEBI" id="CHEBI:15377"/>
        <dbReference type="ChEBI" id="CHEBI:29950"/>
        <dbReference type="ChEBI" id="CHEBI:30879"/>
        <dbReference type="ChEBI" id="CHEBI:35924"/>
        <dbReference type="ChEBI" id="CHEBI:50058"/>
        <dbReference type="EC" id="1.11.1.24"/>
    </reaction>
</comment>
<dbReference type="InterPro" id="IPR024706">
    <property type="entry name" value="Peroxiredoxin_AhpC-typ"/>
</dbReference>
<dbReference type="STRING" id="645134.A0A0L0HKV0"/>
<dbReference type="Gene3D" id="3.40.30.10">
    <property type="entry name" value="Glutaredoxin"/>
    <property type="match status" value="1"/>
</dbReference>
<comment type="function">
    <text evidence="9">Thiol-specific peroxidase that catalyzes the reduction of hydrogen peroxide and organic hydroperoxides to water and alcohols, respectively.</text>
</comment>
<evidence type="ECO:0000256" key="7">
    <source>
        <dbReference type="ARBA" id="ARBA00023284"/>
    </source>
</evidence>
<dbReference type="PANTHER" id="PTHR10681:SF128">
    <property type="entry name" value="THIOREDOXIN-DEPENDENT PEROXIDE REDUCTASE, MITOCHONDRIAL"/>
    <property type="match status" value="1"/>
</dbReference>
<dbReference type="GO" id="GO:0033554">
    <property type="term" value="P:cellular response to stress"/>
    <property type="evidence" value="ECO:0007669"/>
    <property type="project" value="TreeGrafter"/>
</dbReference>
<feature type="compositionally biased region" description="Basic and acidic residues" evidence="11">
    <location>
        <begin position="183"/>
        <end position="197"/>
    </location>
</feature>
<evidence type="ECO:0000256" key="9">
    <source>
        <dbReference type="PIRNR" id="PIRNR000239"/>
    </source>
</evidence>
<dbReference type="InParanoid" id="A0A0L0HKV0"/>
<dbReference type="GO" id="GO:0008379">
    <property type="term" value="F:thioredoxin peroxidase activity"/>
    <property type="evidence" value="ECO:0007669"/>
    <property type="project" value="TreeGrafter"/>
</dbReference>
<dbReference type="GO" id="GO:0042744">
    <property type="term" value="P:hydrogen peroxide catabolic process"/>
    <property type="evidence" value="ECO:0007669"/>
    <property type="project" value="TreeGrafter"/>
</dbReference>
<evidence type="ECO:0000259" key="12">
    <source>
        <dbReference type="PROSITE" id="PS51352"/>
    </source>
</evidence>
<proteinExistence type="inferred from homology"/>
<dbReference type="PANTHER" id="PTHR10681">
    <property type="entry name" value="THIOREDOXIN PEROXIDASE"/>
    <property type="match status" value="1"/>
</dbReference>
<feature type="region of interest" description="Disordered" evidence="11">
    <location>
        <begin position="177"/>
        <end position="197"/>
    </location>
</feature>
<keyword evidence="7 9" id="KW-0676">Redox-active center</keyword>
<dbReference type="FunFam" id="3.40.30.10:FF:000003">
    <property type="entry name" value="Peroxiredoxin 1"/>
    <property type="match status" value="1"/>
</dbReference>
<protein>
    <recommendedName>
        <fullName evidence="2">thioredoxin-dependent peroxiredoxin</fullName>
        <ecNumber evidence="2">1.11.1.24</ecNumber>
    </recommendedName>
</protein>
<dbReference type="InterPro" id="IPR036249">
    <property type="entry name" value="Thioredoxin-like_sf"/>
</dbReference>
<dbReference type="GeneID" id="27686851"/>
<dbReference type="InterPro" id="IPR013766">
    <property type="entry name" value="Thioredoxin_domain"/>
</dbReference>
<evidence type="ECO:0000256" key="2">
    <source>
        <dbReference type="ARBA" id="ARBA00013017"/>
    </source>
</evidence>
<dbReference type="PIRSF" id="PIRSF000239">
    <property type="entry name" value="AHPC"/>
    <property type="match status" value="1"/>
</dbReference>